<feature type="non-terminal residue" evidence="1">
    <location>
        <position position="209"/>
    </location>
</feature>
<organism evidence="1">
    <name type="scientific">marine sediment metagenome</name>
    <dbReference type="NCBI Taxonomy" id="412755"/>
    <lineage>
        <taxon>unclassified sequences</taxon>
        <taxon>metagenomes</taxon>
        <taxon>ecological metagenomes</taxon>
    </lineage>
</organism>
<accession>A0A0F8Z7W1</accession>
<dbReference type="InterPro" id="IPR018775">
    <property type="entry name" value="RlaP"/>
</dbReference>
<dbReference type="PANTHER" id="PTHR34817:SF1">
    <property type="entry name" value="NUCLEOTIDYLTRANSFERASE"/>
    <property type="match status" value="1"/>
</dbReference>
<dbReference type="AlphaFoldDB" id="A0A0F8Z7W1"/>
<evidence type="ECO:0000313" key="1">
    <source>
        <dbReference type="EMBL" id="KKK82100.1"/>
    </source>
</evidence>
<protein>
    <recommendedName>
        <fullName evidence="2">Nucleotidyltransferase</fullName>
    </recommendedName>
</protein>
<gene>
    <name evidence="1" type="ORF">LCGC14_2806760</name>
</gene>
<reference evidence="1" key="1">
    <citation type="journal article" date="2015" name="Nature">
        <title>Complex archaea that bridge the gap between prokaryotes and eukaryotes.</title>
        <authorList>
            <person name="Spang A."/>
            <person name="Saw J.H."/>
            <person name="Jorgensen S.L."/>
            <person name="Zaremba-Niedzwiedzka K."/>
            <person name="Martijn J."/>
            <person name="Lind A.E."/>
            <person name="van Eijk R."/>
            <person name="Schleper C."/>
            <person name="Guy L."/>
            <person name="Ettema T.J."/>
        </authorList>
    </citation>
    <scope>NUCLEOTIDE SEQUENCE</scope>
</reference>
<proteinExistence type="predicted"/>
<evidence type="ECO:0008006" key="2">
    <source>
        <dbReference type="Google" id="ProtNLM"/>
    </source>
</evidence>
<sequence>MATSGLPKPRRNLSAVVVARDTIGRIKRQKILVKMQFGSHLYGTNSHNSDLDFKGIYMPDFNNILRNRISKSINLSTNQTHEKNKPDDIDFEIYSLHYFIHLACEGETVALDMLHAPKNMITETSDIWGKIVSNRQKFYTKNLKAFIGYARRQASKYGIKGSRLNDAKRVLDVLNKTGDDRIKLTHIWEELPVGEHIFKHPASEFNNNL</sequence>
<dbReference type="EMBL" id="LAZR01052821">
    <property type="protein sequence ID" value="KKK82100.1"/>
    <property type="molecule type" value="Genomic_DNA"/>
</dbReference>
<comment type="caution">
    <text evidence="1">The sequence shown here is derived from an EMBL/GenBank/DDBJ whole genome shotgun (WGS) entry which is preliminary data.</text>
</comment>
<dbReference type="Pfam" id="PF10127">
    <property type="entry name" value="RlaP"/>
    <property type="match status" value="1"/>
</dbReference>
<name>A0A0F8Z7W1_9ZZZZ</name>
<dbReference type="PANTHER" id="PTHR34817">
    <property type="entry name" value="NUCLEOTIDYLTRANSFERASE"/>
    <property type="match status" value="1"/>
</dbReference>